<feature type="compositionally biased region" description="Basic and acidic residues" evidence="1">
    <location>
        <begin position="223"/>
        <end position="244"/>
    </location>
</feature>
<feature type="domain" description="Peptidase S11 D-alanyl-D-alanine carboxypeptidase A N-terminal" evidence="2">
    <location>
        <begin position="474"/>
        <end position="586"/>
    </location>
</feature>
<dbReference type="Pfam" id="PF10651">
    <property type="entry name" value="BppU_N"/>
    <property type="match status" value="1"/>
</dbReference>
<dbReference type="RefSeq" id="WP_107532900.1">
    <property type="nucleotide sequence ID" value="NZ_PZEV01000020.1"/>
</dbReference>
<feature type="domain" description="BppU N-terminal" evidence="3">
    <location>
        <begin position="5"/>
        <end position="143"/>
    </location>
</feature>
<dbReference type="Proteomes" id="UP000240717">
    <property type="component" value="Unassembled WGS sequence"/>
</dbReference>
<dbReference type="InterPro" id="IPR050149">
    <property type="entry name" value="Collagen_superfamily"/>
</dbReference>
<evidence type="ECO:0000313" key="5">
    <source>
        <dbReference type="Proteomes" id="UP000240717"/>
    </source>
</evidence>
<feature type="domain" description="Peptidase S11 D-alanyl-D-alanine carboxypeptidase A N-terminal" evidence="2">
    <location>
        <begin position="650"/>
        <end position="732"/>
    </location>
</feature>
<dbReference type="GO" id="GO:0005615">
    <property type="term" value="C:extracellular space"/>
    <property type="evidence" value="ECO:0007669"/>
    <property type="project" value="TreeGrafter"/>
</dbReference>
<evidence type="ECO:0000256" key="1">
    <source>
        <dbReference type="SAM" id="MobiDB-lite"/>
    </source>
</evidence>
<dbReference type="InterPro" id="IPR001967">
    <property type="entry name" value="Peptidase_S11_N"/>
</dbReference>
<evidence type="ECO:0000259" key="2">
    <source>
        <dbReference type="Pfam" id="PF00768"/>
    </source>
</evidence>
<feature type="compositionally biased region" description="Basic and acidic residues" evidence="1">
    <location>
        <begin position="174"/>
        <end position="197"/>
    </location>
</feature>
<dbReference type="GO" id="GO:0006508">
    <property type="term" value="P:proteolysis"/>
    <property type="evidence" value="ECO:0007669"/>
    <property type="project" value="InterPro"/>
</dbReference>
<protein>
    <recommendedName>
        <fullName evidence="6">DUF2479 domain-containing protein</fullName>
    </recommendedName>
</protein>
<dbReference type="GO" id="GO:0009002">
    <property type="term" value="F:serine-type D-Ala-D-Ala carboxypeptidase activity"/>
    <property type="evidence" value="ECO:0007669"/>
    <property type="project" value="InterPro"/>
</dbReference>
<comment type="caution">
    <text evidence="4">The sequence shown here is derived from an EMBL/GenBank/DDBJ whole genome shotgun (WGS) entry which is preliminary data.</text>
</comment>
<dbReference type="SUPFAM" id="SSF56601">
    <property type="entry name" value="beta-lactamase/transpeptidase-like"/>
    <property type="match status" value="2"/>
</dbReference>
<dbReference type="GO" id="GO:0031012">
    <property type="term" value="C:extracellular matrix"/>
    <property type="evidence" value="ECO:0007669"/>
    <property type="project" value="TreeGrafter"/>
</dbReference>
<proteinExistence type="predicted"/>
<organism evidence="4 5">
    <name type="scientific">Staphylococcus warneri</name>
    <dbReference type="NCBI Taxonomy" id="1292"/>
    <lineage>
        <taxon>Bacteria</taxon>
        <taxon>Bacillati</taxon>
        <taxon>Bacillota</taxon>
        <taxon>Bacilli</taxon>
        <taxon>Bacillales</taxon>
        <taxon>Staphylococcaceae</taxon>
        <taxon>Staphylococcus</taxon>
    </lineage>
</organism>
<evidence type="ECO:0000313" key="4">
    <source>
        <dbReference type="EMBL" id="PTI50908.1"/>
    </source>
</evidence>
<dbReference type="AlphaFoldDB" id="A0A2T4Q046"/>
<feature type="region of interest" description="Disordered" evidence="1">
    <location>
        <begin position="174"/>
        <end position="249"/>
    </location>
</feature>
<dbReference type="InterPro" id="IPR008160">
    <property type="entry name" value="Collagen"/>
</dbReference>
<dbReference type="Pfam" id="PF00768">
    <property type="entry name" value="Peptidase_S11"/>
    <property type="match status" value="2"/>
</dbReference>
<dbReference type="Pfam" id="PF01391">
    <property type="entry name" value="Collagen"/>
    <property type="match status" value="1"/>
</dbReference>
<dbReference type="PANTHER" id="PTHR24023">
    <property type="entry name" value="COLLAGEN ALPHA"/>
    <property type="match status" value="1"/>
</dbReference>
<evidence type="ECO:0000259" key="3">
    <source>
        <dbReference type="Pfam" id="PF10651"/>
    </source>
</evidence>
<dbReference type="InterPro" id="IPR018913">
    <property type="entry name" value="BppU_N"/>
</dbReference>
<reference evidence="4 5" key="1">
    <citation type="journal article" date="2016" name="Front. Microbiol.">
        <title>Comprehensive Phylogenetic Analysis of Bovine Non-aureus Staphylococci Species Based on Whole-Genome Sequencing.</title>
        <authorList>
            <person name="Naushad S."/>
            <person name="Barkema H.W."/>
            <person name="Luby C."/>
            <person name="Condas L.A."/>
            <person name="Nobrega D.B."/>
            <person name="Carson D.A."/>
            <person name="De Buck J."/>
        </authorList>
    </citation>
    <scope>NUCLEOTIDE SEQUENCE [LARGE SCALE GENOMIC DNA]</scope>
    <source>
        <strain evidence="4 5">SNUC 2993</strain>
    </source>
</reference>
<dbReference type="Gene3D" id="3.40.710.10">
    <property type="entry name" value="DD-peptidase/beta-lactamase superfamily"/>
    <property type="match status" value="2"/>
</dbReference>
<evidence type="ECO:0008006" key="6">
    <source>
        <dbReference type="Google" id="ProtNLM"/>
    </source>
</evidence>
<sequence length="743" mass="80836">MINKHTDIETNISPTNIDIGDIGCRFYTEDENTAFIRINIKYDGQPVDLTDNEEMKPKLDLFMQDGSIFIDEPLEILIPQSGSMQYNIPNKVIKHAGKVNCKLFLDNGTKSVHVSNFSFTIVDSGVEDVVAKEISVNLVKDTVRKILSEDLTEVLDNGFKEQLTKDLQTYLSDNDSKFKGDKGDKGDTGERGLKGDTGDMGPQGLQGIPGKNGRDGLNGLDGKNGKDGIDGVDGVKGDKGDKGDPFTYEDFTQDQLSALKGEKGDRGLTLKYSDLTEDEKNSLKSAIATQTQSDFKIGNNAIDVDKLNFVVTGKNVFNKNNVVSGRVGSDGNIVSATDVSTSKYTKILPNTTYITNQSIWINEYDNDLKFISYNFIAKGKTFTTNANTSFIRISCGTTNLDVLQVEQGTTSTGYVPFYYALNNVENNEVANARTSVIKNKSFSKIGERFESIETDLNQVKVKSGTNIGTDTQAEQAFVDEMNKKVTQLGGTTKFYNSSGLTVAGQAGNAYDFNIYAIHASVKPELASVWGQKSYSLNIKGSNARTVSVDTTVTSPTLENYYTILGGKTGTAGIIHNLTAIVTDGNSIYVGTIMRGTDDRFNDLKQAIEQAINKDKGLSFDVSLVGNSDTAFSVVKYPTINPLLTTNYKPQILLSKNETVKNNPASMTKIVTSIVMLENATNLNQTITFQDSDLVGGSGVEIKAGDIITLRDALYTMMLSSSNNTAKAVARVVGHNIINTRGYV</sequence>
<dbReference type="Gene3D" id="2.60.40.3350">
    <property type="match status" value="1"/>
</dbReference>
<gene>
    <name evidence="4" type="ORF">BU085_07200</name>
</gene>
<dbReference type="InterPro" id="IPR012338">
    <property type="entry name" value="Beta-lactam/transpept-like"/>
</dbReference>
<dbReference type="EMBL" id="PZEV01000020">
    <property type="protein sequence ID" value="PTI50908.1"/>
    <property type="molecule type" value="Genomic_DNA"/>
</dbReference>
<accession>A0A2T4Q046</accession>
<name>A0A2T4Q046_STAWA</name>
<dbReference type="PANTHER" id="PTHR24023:SF1082">
    <property type="entry name" value="COLLAGEN TRIPLE HELIX REPEAT"/>
    <property type="match status" value="1"/>
</dbReference>